<dbReference type="AlphaFoldDB" id="A0A5R9ADZ6"/>
<dbReference type="EMBL" id="VAWA01000006">
    <property type="protein sequence ID" value="TLP76828.1"/>
    <property type="molecule type" value="Genomic_DNA"/>
</dbReference>
<keyword evidence="7" id="KW-1185">Reference proteome</keyword>
<keyword evidence="2 4" id="KW-0547">Nucleotide-binding</keyword>
<comment type="similarity">
    <text evidence="1 5">Belongs to the 5-formyltetrahydrofolate cyclo-ligase family.</text>
</comment>
<dbReference type="Proteomes" id="UP000306544">
    <property type="component" value="Unassembled WGS sequence"/>
</dbReference>
<evidence type="ECO:0000256" key="3">
    <source>
        <dbReference type="ARBA" id="ARBA00022840"/>
    </source>
</evidence>
<dbReference type="PANTHER" id="PTHR23407">
    <property type="entry name" value="ATPASE INHIBITOR/5-FORMYLTETRAHYDROFOLATE CYCLO-LIGASE"/>
    <property type="match status" value="1"/>
</dbReference>
<dbReference type="NCBIfam" id="TIGR02727">
    <property type="entry name" value="MTHFS_bact"/>
    <property type="match status" value="1"/>
</dbReference>
<accession>A0A5R9ADZ6</accession>
<dbReference type="SUPFAM" id="SSF100950">
    <property type="entry name" value="NagB/RpiA/CoA transferase-like"/>
    <property type="match status" value="1"/>
</dbReference>
<keyword evidence="5" id="KW-0460">Magnesium</keyword>
<evidence type="ECO:0000256" key="5">
    <source>
        <dbReference type="RuleBase" id="RU361279"/>
    </source>
</evidence>
<dbReference type="GO" id="GO:0035999">
    <property type="term" value="P:tetrahydrofolate interconversion"/>
    <property type="evidence" value="ECO:0007669"/>
    <property type="project" value="TreeGrafter"/>
</dbReference>
<dbReference type="InterPro" id="IPR002698">
    <property type="entry name" value="FTHF_cligase"/>
</dbReference>
<feature type="binding site" evidence="4">
    <location>
        <position position="65"/>
    </location>
    <ligand>
        <name>substrate</name>
    </ligand>
</feature>
<comment type="catalytic activity">
    <reaction evidence="5">
        <text>(6S)-5-formyl-5,6,7,8-tetrahydrofolate + ATP = (6R)-5,10-methenyltetrahydrofolate + ADP + phosphate</text>
        <dbReference type="Rhea" id="RHEA:10488"/>
        <dbReference type="ChEBI" id="CHEBI:30616"/>
        <dbReference type="ChEBI" id="CHEBI:43474"/>
        <dbReference type="ChEBI" id="CHEBI:57455"/>
        <dbReference type="ChEBI" id="CHEBI:57457"/>
        <dbReference type="ChEBI" id="CHEBI:456216"/>
        <dbReference type="EC" id="6.3.3.2"/>
    </reaction>
</comment>
<gene>
    <name evidence="6" type="ORF">FEF27_06135</name>
</gene>
<dbReference type="Pfam" id="PF01812">
    <property type="entry name" value="5-FTHF_cyc-lig"/>
    <property type="match status" value="1"/>
</dbReference>
<proteinExistence type="inferred from homology"/>
<dbReference type="EC" id="6.3.3.2" evidence="5"/>
<name>A0A5R9ADZ6_9MICC</name>
<keyword evidence="6" id="KW-0436">Ligase</keyword>
<keyword evidence="3 4" id="KW-0067">ATP-binding</keyword>
<dbReference type="OrthoDB" id="3242798at2"/>
<keyword evidence="5" id="KW-0479">Metal-binding</keyword>
<comment type="cofactor">
    <cofactor evidence="5">
        <name>Mg(2+)</name>
        <dbReference type="ChEBI" id="CHEBI:18420"/>
    </cofactor>
</comment>
<evidence type="ECO:0000256" key="2">
    <source>
        <dbReference type="ARBA" id="ARBA00022741"/>
    </source>
</evidence>
<dbReference type="GO" id="GO:0030272">
    <property type="term" value="F:5-formyltetrahydrofolate cyclo-ligase activity"/>
    <property type="evidence" value="ECO:0007669"/>
    <property type="project" value="UniProtKB-EC"/>
</dbReference>
<evidence type="ECO:0000256" key="4">
    <source>
        <dbReference type="PIRSR" id="PIRSR006806-1"/>
    </source>
</evidence>
<dbReference type="PIRSF" id="PIRSF006806">
    <property type="entry name" value="FTHF_cligase"/>
    <property type="match status" value="1"/>
</dbReference>
<feature type="binding site" evidence="4">
    <location>
        <begin position="21"/>
        <end position="25"/>
    </location>
    <ligand>
        <name>ATP</name>
        <dbReference type="ChEBI" id="CHEBI:30616"/>
    </ligand>
</feature>
<organism evidence="6 7">
    <name type="scientific">Nesterenkonia sphaerica</name>
    <dbReference type="NCBI Taxonomy" id="1804988"/>
    <lineage>
        <taxon>Bacteria</taxon>
        <taxon>Bacillati</taxon>
        <taxon>Actinomycetota</taxon>
        <taxon>Actinomycetes</taxon>
        <taxon>Micrococcales</taxon>
        <taxon>Micrococcaceae</taxon>
        <taxon>Nesterenkonia</taxon>
    </lineage>
</organism>
<protein>
    <recommendedName>
        <fullName evidence="5">5-formyltetrahydrofolate cyclo-ligase</fullName>
        <ecNumber evidence="5">6.3.3.2</ecNumber>
    </recommendedName>
</protein>
<evidence type="ECO:0000313" key="7">
    <source>
        <dbReference type="Proteomes" id="UP000306544"/>
    </source>
</evidence>
<comment type="caution">
    <text evidence="6">The sequence shown here is derived from an EMBL/GenBank/DDBJ whole genome shotgun (WGS) entry which is preliminary data.</text>
</comment>
<reference evidence="6 7" key="1">
    <citation type="submission" date="2019-05" db="EMBL/GenBank/DDBJ databases">
        <title>Nesterenkonia sp. GY239, isolated from the Southern Atlantic Ocean.</title>
        <authorList>
            <person name="Zhang G."/>
        </authorList>
    </citation>
    <scope>NUCLEOTIDE SEQUENCE [LARGE SCALE GENOMIC DNA]</scope>
    <source>
        <strain evidence="6 7">GY239</strain>
    </source>
</reference>
<dbReference type="InterPro" id="IPR037171">
    <property type="entry name" value="NagB/RpiA_transferase-like"/>
</dbReference>
<dbReference type="GO" id="GO:0046872">
    <property type="term" value="F:metal ion binding"/>
    <property type="evidence" value="ECO:0007669"/>
    <property type="project" value="UniProtKB-KW"/>
</dbReference>
<feature type="binding site" evidence="4">
    <location>
        <position position="70"/>
    </location>
    <ligand>
        <name>substrate</name>
    </ligand>
</feature>
<evidence type="ECO:0000256" key="1">
    <source>
        <dbReference type="ARBA" id="ARBA00010638"/>
    </source>
</evidence>
<evidence type="ECO:0000313" key="6">
    <source>
        <dbReference type="EMBL" id="TLP76828.1"/>
    </source>
</evidence>
<dbReference type="Gene3D" id="3.40.50.10420">
    <property type="entry name" value="NagB/RpiA/CoA transferase-like"/>
    <property type="match status" value="1"/>
</dbReference>
<sequence length="225" mass="24509">MNSGRCGCGCNHGSDMSTQTKAEMRRRVRTARVQLPAETTAERGEAMAAALQRHIHPEAVVAGYVPMPGEPDVMPFLERHTARGGSVYLPIIPAAGRILGWAPWYPQTPMRRHHRMPISEPEHSCPLTPQELVARASTLTCPIPLVVLVPTLALDATGARLGQGGGYYDTTTAQLNVILPQHPQLTCELIAVVHSEELMTAGAFPVEPHDLRATRAVTECRIIDF</sequence>
<dbReference type="InterPro" id="IPR024185">
    <property type="entry name" value="FTHF_cligase-like_sf"/>
</dbReference>
<dbReference type="GO" id="GO:0009396">
    <property type="term" value="P:folic acid-containing compound biosynthetic process"/>
    <property type="evidence" value="ECO:0007669"/>
    <property type="project" value="TreeGrafter"/>
</dbReference>
<dbReference type="GO" id="GO:0005524">
    <property type="term" value="F:ATP binding"/>
    <property type="evidence" value="ECO:0007669"/>
    <property type="project" value="UniProtKB-KW"/>
</dbReference>
<dbReference type="PANTHER" id="PTHR23407:SF1">
    <property type="entry name" value="5-FORMYLTETRAHYDROFOLATE CYCLO-LIGASE"/>
    <property type="match status" value="1"/>
</dbReference>
<feature type="binding site" evidence="4">
    <location>
        <begin position="160"/>
        <end position="168"/>
    </location>
    <ligand>
        <name>ATP</name>
        <dbReference type="ChEBI" id="CHEBI:30616"/>
    </ligand>
</feature>